<feature type="transmembrane region" description="Helical" evidence="1">
    <location>
        <begin position="45"/>
        <end position="69"/>
    </location>
</feature>
<keyword evidence="1" id="KW-0472">Membrane</keyword>
<keyword evidence="1" id="KW-1133">Transmembrane helix</keyword>
<comment type="caution">
    <text evidence="2">The sequence shown here is derived from an EMBL/GenBank/DDBJ whole genome shotgun (WGS) entry which is preliminary data.</text>
</comment>
<protein>
    <recommendedName>
        <fullName evidence="4">DUF3137 domain-containing protein</fullName>
    </recommendedName>
</protein>
<accession>A0ABW5DUA9</accession>
<evidence type="ECO:0000313" key="3">
    <source>
        <dbReference type="Proteomes" id="UP001597295"/>
    </source>
</evidence>
<gene>
    <name evidence="2" type="ORF">ACFSM5_16460</name>
</gene>
<reference evidence="3" key="1">
    <citation type="journal article" date="2019" name="Int. J. Syst. Evol. Microbiol.">
        <title>The Global Catalogue of Microorganisms (GCM) 10K type strain sequencing project: providing services to taxonomists for standard genome sequencing and annotation.</title>
        <authorList>
            <consortium name="The Broad Institute Genomics Platform"/>
            <consortium name="The Broad Institute Genome Sequencing Center for Infectious Disease"/>
            <person name="Wu L."/>
            <person name="Ma J."/>
        </authorList>
    </citation>
    <scope>NUCLEOTIDE SEQUENCE [LARGE SCALE GENOMIC DNA]</scope>
    <source>
        <strain evidence="3">CGMCC 1.19062</strain>
    </source>
</reference>
<evidence type="ECO:0008006" key="4">
    <source>
        <dbReference type="Google" id="ProtNLM"/>
    </source>
</evidence>
<dbReference type="EMBL" id="JBHUIP010000013">
    <property type="protein sequence ID" value="MFD2264499.1"/>
    <property type="molecule type" value="Genomic_DNA"/>
</dbReference>
<sequence>MIESKNIIYLPSKIKIALTGLLITLFLASLFVSIVLVLTEDKTDTILFCLSLAQLTCGAILVGAIAIYSERDAGIKVIRGQANDFLDITVAEALEQVSITDDRHQNFHFFKLDKPSDGQPNSQKRDIFGRIYSGKFIDQNGTEIRFKLWCGLNVYRIFAIYWLKNDFLNPSFVDWRKHNTEHYESIEDDPTEQALAIAYSAWLQSQVFKFTFGSIDKLGFSTNFEPVRCDSEWYTSMWFTVTTDQDLLANPSLKLFWAQDLAMMTESYVRTALRQGLNIDSPIDPGPL</sequence>
<proteinExistence type="predicted"/>
<feature type="transmembrane region" description="Helical" evidence="1">
    <location>
        <begin position="16"/>
        <end position="39"/>
    </location>
</feature>
<keyword evidence="1" id="KW-0812">Transmembrane</keyword>
<dbReference type="Proteomes" id="UP001597295">
    <property type="component" value="Unassembled WGS sequence"/>
</dbReference>
<keyword evidence="3" id="KW-1185">Reference proteome</keyword>
<dbReference type="RefSeq" id="WP_379877587.1">
    <property type="nucleotide sequence ID" value="NZ_JBHUIP010000013.1"/>
</dbReference>
<evidence type="ECO:0000256" key="1">
    <source>
        <dbReference type="SAM" id="Phobius"/>
    </source>
</evidence>
<name>A0ABW5DUA9_9PROT</name>
<organism evidence="2 3">
    <name type="scientific">Lacibacterium aquatile</name>
    <dbReference type="NCBI Taxonomy" id="1168082"/>
    <lineage>
        <taxon>Bacteria</taxon>
        <taxon>Pseudomonadati</taxon>
        <taxon>Pseudomonadota</taxon>
        <taxon>Alphaproteobacteria</taxon>
        <taxon>Rhodospirillales</taxon>
        <taxon>Rhodospirillaceae</taxon>
    </lineage>
</organism>
<evidence type="ECO:0000313" key="2">
    <source>
        <dbReference type="EMBL" id="MFD2264499.1"/>
    </source>
</evidence>